<comment type="caution">
    <text evidence="1">The sequence shown here is derived from an EMBL/GenBank/DDBJ whole genome shotgun (WGS) entry which is preliminary data.</text>
</comment>
<sequence>MSKYNNLPKESVVTKASALSVQGFISFSPEKVQLEMKQGTNTSNEAYKKYKISTQNIQTLNKGVVTVEGLRMYGPERLFIQLEKCGLENTIFSEALKKLLVAINPFKVAKIYNEIKGKRRGINTERIEEYLKDNLLNLEDILVDLRRDEKANFLREYIIYLCAKTKVPFLLKGGSAVELFSNIKGSTEDIHAHSGSVDNGKILELLENKENEIYFKICESYKNVDLNSEKPVKKIMLKPFSLKHKIKDMIADIEVPISFNNTYSSTELNGIIKDFDLKARQLKMIKKTSCISFSREMLIAEKFQSIISKPENSRRTKDLIDLFLLDKEDFNKQLFRKWLFRKWEKQRNSKAKSEAIEIIKKNQTLELIKIKENFDAAKEMYGVDFSFDQCIKIYQELIKVALS</sequence>
<dbReference type="EMBL" id="PSZO01000011">
    <property type="protein sequence ID" value="TCG11190.1"/>
    <property type="molecule type" value="Genomic_DNA"/>
</dbReference>
<name>A0A4R0XRZ6_9MOLU</name>
<protein>
    <submittedName>
        <fullName evidence="1">Uncharacterized protein</fullName>
    </submittedName>
</protein>
<dbReference type="AlphaFoldDB" id="A0A4R0XRZ6"/>
<dbReference type="Proteomes" id="UP000294192">
    <property type="component" value="Unassembled WGS sequence"/>
</dbReference>
<evidence type="ECO:0000313" key="2">
    <source>
        <dbReference type="Proteomes" id="UP000294192"/>
    </source>
</evidence>
<reference evidence="1 2" key="1">
    <citation type="submission" date="2018-02" db="EMBL/GenBank/DDBJ databases">
        <title>Mycoplasma marinum and Mycoplasma todarodis sp. nov., moderately halophilic and psychrotolerant mycoplasmas isolated from cephalopods.</title>
        <authorList>
            <person name="Viver T."/>
        </authorList>
    </citation>
    <scope>NUCLEOTIDE SEQUENCE [LARGE SCALE GENOMIC DNA]</scope>
    <source>
        <strain evidence="1 2">PE</strain>
    </source>
</reference>
<dbReference type="InterPro" id="IPR014942">
    <property type="entry name" value="AbiEii"/>
</dbReference>
<organism evidence="1 2">
    <name type="scientific">Mycoplasma marinum</name>
    <dbReference type="NCBI Taxonomy" id="1937190"/>
    <lineage>
        <taxon>Bacteria</taxon>
        <taxon>Bacillati</taxon>
        <taxon>Mycoplasmatota</taxon>
        <taxon>Mollicutes</taxon>
        <taxon>Mycoplasmataceae</taxon>
        <taxon>Mycoplasma</taxon>
    </lineage>
</organism>
<dbReference type="RefSeq" id="WP_131599133.1">
    <property type="nucleotide sequence ID" value="NZ_CBDBYK010000011.1"/>
</dbReference>
<gene>
    <name evidence="1" type="ORF">C4B24_02810</name>
</gene>
<proteinExistence type="predicted"/>
<keyword evidence="2" id="KW-1185">Reference proteome</keyword>
<dbReference type="Pfam" id="PF08843">
    <property type="entry name" value="AbiEii"/>
    <property type="match status" value="1"/>
</dbReference>
<accession>A0A4R0XRZ6</accession>
<evidence type="ECO:0000313" key="1">
    <source>
        <dbReference type="EMBL" id="TCG11190.1"/>
    </source>
</evidence>